<keyword evidence="3" id="KW-1185">Reference proteome</keyword>
<accession>A0A540K4M3</accession>
<sequence length="105" mass="12541">MADFADSEAGLERVEEICMRKRKLETRLREEEEERLRREAAEWRAKLGEITERQRQRERELEELERLRAEALSRMRRSTETAAAAASPSFTREVYVPRFQQWAGN</sequence>
<evidence type="ECO:0000313" key="2">
    <source>
        <dbReference type="EMBL" id="TQD69175.1"/>
    </source>
</evidence>
<dbReference type="EMBL" id="VIEB01004571">
    <property type="protein sequence ID" value="TQD69175.1"/>
    <property type="molecule type" value="Genomic_DNA"/>
</dbReference>
<evidence type="ECO:0000256" key="1">
    <source>
        <dbReference type="SAM" id="Coils"/>
    </source>
</evidence>
<gene>
    <name evidence="2" type="ORF">C1H46_045292</name>
</gene>
<dbReference type="Proteomes" id="UP000315295">
    <property type="component" value="Unassembled WGS sequence"/>
</dbReference>
<comment type="caution">
    <text evidence="2">The sequence shown here is derived from an EMBL/GenBank/DDBJ whole genome shotgun (WGS) entry which is preliminary data.</text>
</comment>
<keyword evidence="1" id="KW-0175">Coiled coil</keyword>
<reference evidence="2 3" key="1">
    <citation type="journal article" date="2019" name="G3 (Bethesda)">
        <title>Sequencing of a Wild Apple (Malus baccata) Genome Unravels the Differences Between Cultivated and Wild Apple Species Regarding Disease Resistance and Cold Tolerance.</title>
        <authorList>
            <person name="Chen X."/>
        </authorList>
    </citation>
    <scope>NUCLEOTIDE SEQUENCE [LARGE SCALE GENOMIC DNA]</scope>
    <source>
        <strain evidence="3">cv. Shandingzi</strain>
        <tissue evidence="2">Leaves</tissue>
    </source>
</reference>
<dbReference type="AlphaFoldDB" id="A0A540K4M3"/>
<evidence type="ECO:0000313" key="3">
    <source>
        <dbReference type="Proteomes" id="UP000315295"/>
    </source>
</evidence>
<proteinExistence type="predicted"/>
<name>A0A540K4M3_MALBA</name>
<organism evidence="2 3">
    <name type="scientific">Malus baccata</name>
    <name type="common">Siberian crab apple</name>
    <name type="synonym">Pyrus baccata</name>
    <dbReference type="NCBI Taxonomy" id="106549"/>
    <lineage>
        <taxon>Eukaryota</taxon>
        <taxon>Viridiplantae</taxon>
        <taxon>Streptophyta</taxon>
        <taxon>Embryophyta</taxon>
        <taxon>Tracheophyta</taxon>
        <taxon>Spermatophyta</taxon>
        <taxon>Magnoliopsida</taxon>
        <taxon>eudicotyledons</taxon>
        <taxon>Gunneridae</taxon>
        <taxon>Pentapetalae</taxon>
        <taxon>rosids</taxon>
        <taxon>fabids</taxon>
        <taxon>Rosales</taxon>
        <taxon>Rosaceae</taxon>
        <taxon>Amygdaloideae</taxon>
        <taxon>Maleae</taxon>
        <taxon>Malus</taxon>
    </lineage>
</organism>
<feature type="coiled-coil region" evidence="1">
    <location>
        <begin position="14"/>
        <end position="81"/>
    </location>
</feature>
<protein>
    <submittedName>
        <fullName evidence="2">Uncharacterized protein</fullName>
    </submittedName>
</protein>